<dbReference type="InterPro" id="IPR029062">
    <property type="entry name" value="Class_I_gatase-like"/>
</dbReference>
<dbReference type="EMBL" id="CYHE01000002">
    <property type="protein sequence ID" value="CUA92610.1"/>
    <property type="molecule type" value="Genomic_DNA"/>
</dbReference>
<sequence>MSQSLPPALMLAAPSSGSGKTVLTLALLAALRRNGLAVRGAKCGPDYIDPKFHEAAAGAVSVNLDPFSMPPPVLRQLAAQAGQGADLLLIEAAMGLFDGASDGSSSAADVAAALGVPVVLVIDCGRQAQSVAAVVRGFRDHRADVEVAGVILNKVGSARHGAMLRAALAPLGLPVLGEVPRSGALVLAERHLGLVQASEREGLTQFLEGAADAASRSVDLAALAALARPLAAAEGVPSGWPILLPPPGQRIAVASDVAFAFAYPHLLKGWQAAGAEILPFSPLADGAPDAGADAVYLPGGYPELHAGRLAAASRFKAGMQQAAERGAAVYGECGGYMVLGEGLIDAGGERHAMLGLLPLVTSFAARKLHLGYRRLTALGGLPFAGVEKGAGLSGHEFHYASIIHEGEAERLFTARDALGDELPAMGLRCGTVSGSYAHLIARV</sequence>
<keyword evidence="8 9" id="KW-0315">Glutamine amidotransferase</keyword>
<protein>
    <recommendedName>
        <fullName evidence="9">Hydrogenobyrinate a,c-diamide synthase</fullName>
        <ecNumber evidence="9">6.3.5.9</ecNumber>
    </recommendedName>
    <alternativeName>
        <fullName evidence="9">Hydrogenobyrinic acid a,c-diamide synthase</fullName>
    </alternativeName>
</protein>
<dbReference type="InterPro" id="IPR011698">
    <property type="entry name" value="GATase_3"/>
</dbReference>
<organism evidence="12 13">
    <name type="scientific">Pannonibacter indicus</name>
    <dbReference type="NCBI Taxonomy" id="466044"/>
    <lineage>
        <taxon>Bacteria</taxon>
        <taxon>Pseudomonadati</taxon>
        <taxon>Pseudomonadota</taxon>
        <taxon>Alphaproteobacteria</taxon>
        <taxon>Hyphomicrobiales</taxon>
        <taxon>Stappiaceae</taxon>
        <taxon>Pannonibacter</taxon>
    </lineage>
</organism>
<evidence type="ECO:0000313" key="12">
    <source>
        <dbReference type="EMBL" id="CUA92610.1"/>
    </source>
</evidence>
<feature type="domain" description="CobB/CobQ-like glutamine amidotransferase" evidence="11">
    <location>
        <begin position="250"/>
        <end position="441"/>
    </location>
</feature>
<comment type="domain">
    <text evidence="9">Comprises of two domains. The C-terminal domain contains the binding site for glutamine and catalyzes the hydrolysis of this substrate to glutamate and ammonia. The N-terminal domain is anticipated to bind ATP and hydrogenobyrinate and catalyzes the ultimate synthesis of the diamide product. The ammonia produced via the glutaminase domain is probably translocated to the adjacent domain via a molecular tunnel, where it reacts with an activated intermediate.</text>
</comment>
<comment type="catalytic activity">
    <reaction evidence="9">
        <text>hydrogenobyrinate + 2 L-glutamine + 2 ATP + 2 H2O = hydrogenobyrinate a,c-diamide + 2 L-glutamate + 2 ADP + 2 phosphate + 2 H(+)</text>
        <dbReference type="Rhea" id="RHEA:12544"/>
        <dbReference type="ChEBI" id="CHEBI:15377"/>
        <dbReference type="ChEBI" id="CHEBI:15378"/>
        <dbReference type="ChEBI" id="CHEBI:29985"/>
        <dbReference type="ChEBI" id="CHEBI:30616"/>
        <dbReference type="ChEBI" id="CHEBI:43474"/>
        <dbReference type="ChEBI" id="CHEBI:58359"/>
        <dbReference type="ChEBI" id="CHEBI:77873"/>
        <dbReference type="ChEBI" id="CHEBI:77874"/>
        <dbReference type="ChEBI" id="CHEBI:456216"/>
        <dbReference type="EC" id="6.3.5.9"/>
    </reaction>
</comment>
<dbReference type="Proteomes" id="UP000183900">
    <property type="component" value="Unassembled WGS sequence"/>
</dbReference>
<dbReference type="Gene3D" id="3.40.50.300">
    <property type="entry name" value="P-loop containing nucleotide triphosphate hydrolases"/>
    <property type="match status" value="1"/>
</dbReference>
<comment type="similarity">
    <text evidence="9">Belongs to the CobB/CbiA family.</text>
</comment>
<evidence type="ECO:0000256" key="3">
    <source>
        <dbReference type="ARBA" id="ARBA00022573"/>
    </source>
</evidence>
<dbReference type="SUPFAM" id="SSF52540">
    <property type="entry name" value="P-loop containing nucleoside triphosphate hydrolases"/>
    <property type="match status" value="1"/>
</dbReference>
<name>A0A0K6HNZ0_9HYPH</name>
<dbReference type="GO" id="GO:0042242">
    <property type="term" value="F:cobyrinic acid a,c-diamide synthase activity"/>
    <property type="evidence" value="ECO:0007669"/>
    <property type="project" value="InterPro"/>
</dbReference>
<evidence type="ECO:0000256" key="7">
    <source>
        <dbReference type="ARBA" id="ARBA00022842"/>
    </source>
</evidence>
<feature type="site" description="Increases nucleophilicity of active site Cys" evidence="9">
    <location>
        <position position="438"/>
    </location>
</feature>
<evidence type="ECO:0000256" key="2">
    <source>
        <dbReference type="ARBA" id="ARBA00006205"/>
    </source>
</evidence>
<evidence type="ECO:0000256" key="5">
    <source>
        <dbReference type="ARBA" id="ARBA00022741"/>
    </source>
</evidence>
<dbReference type="PANTHER" id="PTHR43873:SF1">
    <property type="entry name" value="COBYRINATE A,C-DIAMIDE SYNTHASE"/>
    <property type="match status" value="1"/>
</dbReference>
<evidence type="ECO:0000256" key="6">
    <source>
        <dbReference type="ARBA" id="ARBA00022840"/>
    </source>
</evidence>
<keyword evidence="6 9" id="KW-0067">ATP-binding</keyword>
<dbReference type="EC" id="6.3.5.9" evidence="9"/>
<gene>
    <name evidence="9" type="primary">cobB</name>
    <name evidence="12" type="ORF">Ga0061067_10223</name>
</gene>
<evidence type="ECO:0000313" key="13">
    <source>
        <dbReference type="Proteomes" id="UP000183900"/>
    </source>
</evidence>
<dbReference type="SUPFAM" id="SSF52317">
    <property type="entry name" value="Class I glutamine amidotransferase-like"/>
    <property type="match status" value="1"/>
</dbReference>
<dbReference type="AlphaFoldDB" id="A0A0K6HNZ0"/>
<keyword evidence="13" id="KW-1185">Reference proteome</keyword>
<dbReference type="InterPro" id="IPR002586">
    <property type="entry name" value="CobQ/CobB/MinD/ParA_Nub-bd_dom"/>
</dbReference>
<keyword evidence="3 9" id="KW-0169">Cobalamin biosynthesis</keyword>
<evidence type="ECO:0000259" key="11">
    <source>
        <dbReference type="Pfam" id="PF07685"/>
    </source>
</evidence>
<dbReference type="InterPro" id="IPR004484">
    <property type="entry name" value="CbiA/CobB_synth"/>
</dbReference>
<feature type="active site" description="Nucleophile" evidence="9">
    <location>
        <position position="333"/>
    </location>
</feature>
<dbReference type="PROSITE" id="PS51274">
    <property type="entry name" value="GATASE_COBBQ"/>
    <property type="match status" value="1"/>
</dbReference>
<dbReference type="NCBIfam" id="NF002204">
    <property type="entry name" value="PRK01077.1"/>
    <property type="match status" value="1"/>
</dbReference>
<comment type="miscellaneous">
    <text evidence="9">The a and c carboxylates of hydrogenobyrinate are activated for nucleophilic attack via formation of a phosphorylated intermediate by ATP. CobB catalyzes first the amidation of the c-carboxylate, and then that of the a-carboxylate.</text>
</comment>
<evidence type="ECO:0000256" key="8">
    <source>
        <dbReference type="ARBA" id="ARBA00022962"/>
    </source>
</evidence>
<dbReference type="HAMAP" id="MF_00027">
    <property type="entry name" value="CobB_CbiA"/>
    <property type="match status" value="1"/>
</dbReference>
<comment type="pathway">
    <text evidence="9">Cofactor biosynthesis; adenosylcobalamin biosynthesis; cob(II)yrinate a,c-diamide from precorrin-2 (aerobic route): step 9/10.</text>
</comment>
<dbReference type="GO" id="GO:0043802">
    <property type="term" value="F:hydrogenobyrinic acid a,c-diamide synthase (glutamine-hydrolysing) activity"/>
    <property type="evidence" value="ECO:0007669"/>
    <property type="project" value="UniProtKB-UniRule"/>
</dbReference>
<keyword evidence="4 9" id="KW-0436">Ligase</keyword>
<dbReference type="GO" id="GO:0005524">
    <property type="term" value="F:ATP binding"/>
    <property type="evidence" value="ECO:0007669"/>
    <property type="project" value="UniProtKB-UniRule"/>
</dbReference>
<evidence type="ECO:0000259" key="10">
    <source>
        <dbReference type="Pfam" id="PF01656"/>
    </source>
</evidence>
<keyword evidence="5 9" id="KW-0547">Nucleotide-binding</keyword>
<dbReference type="Gene3D" id="3.40.50.880">
    <property type="match status" value="1"/>
</dbReference>
<dbReference type="NCBIfam" id="TIGR00379">
    <property type="entry name" value="cobB"/>
    <property type="match status" value="1"/>
</dbReference>
<dbReference type="Pfam" id="PF01656">
    <property type="entry name" value="CbiA"/>
    <property type="match status" value="1"/>
</dbReference>
<comment type="similarity">
    <text evidence="2">Belongs to the CobB/CobQ family. CobQ subfamily.</text>
</comment>
<keyword evidence="7 9" id="KW-0460">Magnesium</keyword>
<dbReference type="GO" id="GO:0009236">
    <property type="term" value="P:cobalamin biosynthetic process"/>
    <property type="evidence" value="ECO:0007669"/>
    <property type="project" value="UniProtKB-UniRule"/>
</dbReference>
<accession>A0A0K6HNZ0</accession>
<feature type="domain" description="CobQ/CobB/MinD/ParA nucleotide binding" evidence="10">
    <location>
        <begin position="10"/>
        <end position="186"/>
    </location>
</feature>
<dbReference type="UniPathway" id="UPA00148">
    <property type="reaction ID" value="UER00220"/>
</dbReference>
<dbReference type="RefSeq" id="WP_055454359.1">
    <property type="nucleotide sequence ID" value="NZ_CYHE01000002.1"/>
</dbReference>
<comment type="cofactor">
    <cofactor evidence="1 9">
        <name>Mg(2+)</name>
        <dbReference type="ChEBI" id="CHEBI:18420"/>
    </cofactor>
</comment>
<evidence type="ECO:0000256" key="4">
    <source>
        <dbReference type="ARBA" id="ARBA00022598"/>
    </source>
</evidence>
<evidence type="ECO:0000256" key="1">
    <source>
        <dbReference type="ARBA" id="ARBA00001946"/>
    </source>
</evidence>
<dbReference type="InterPro" id="IPR027417">
    <property type="entry name" value="P-loop_NTPase"/>
</dbReference>
<comment type="function">
    <text evidence="9">Catalyzes the ATP-dependent amidation of the two carboxylate groups at positions a and c of hydrogenobyrinate, using either L-glutamine or ammonia as the nitrogen source.</text>
</comment>
<evidence type="ECO:0000256" key="9">
    <source>
        <dbReference type="HAMAP-Rule" id="MF_00027"/>
    </source>
</evidence>
<reference evidence="13" key="1">
    <citation type="submission" date="2015-08" db="EMBL/GenBank/DDBJ databases">
        <authorList>
            <person name="Varghese N."/>
        </authorList>
    </citation>
    <scope>NUCLEOTIDE SEQUENCE [LARGE SCALE GENOMIC DNA]</scope>
    <source>
        <strain evidence="13">DSM 23407</strain>
    </source>
</reference>
<dbReference type="PANTHER" id="PTHR43873">
    <property type="entry name" value="COBYRINATE A,C-DIAMIDE SYNTHASE"/>
    <property type="match status" value="1"/>
</dbReference>
<dbReference type="Pfam" id="PF07685">
    <property type="entry name" value="GATase_3"/>
    <property type="match status" value="1"/>
</dbReference>
<proteinExistence type="inferred from homology"/>